<dbReference type="Pfam" id="PF22936">
    <property type="entry name" value="Pol_BBD"/>
    <property type="match status" value="1"/>
</dbReference>
<sequence>DLSEYLARAQSTIDGLKLIDYGAVIDQGLTNTTIPTVEELIDRLTRVSLPSDDTKTAPESSAFIYNSNDRSRGHGRGRGRDQGRGRGGRGNLHCTYYKEITHIRDWCFKLHGYPSKTANVAQSSHDSESKSEFENTFSGNEYKEYLQLKAAQHATSSATMAHTGNSTVCLSHSTPNGWALDSGASDHVTGNSSLFSELSPPKYPHYITVADGSKVEATGVGRDQSTGQTIGAGTESRGLYYLQPSTSTICVAAESPELLHRRLGHPSLSKLKKMVFGLPQLESL</sequence>
<evidence type="ECO:0000259" key="2">
    <source>
        <dbReference type="Pfam" id="PF13976"/>
    </source>
</evidence>
<dbReference type="InterPro" id="IPR025724">
    <property type="entry name" value="GAG-pre-integrase_dom"/>
</dbReference>
<dbReference type="OrthoDB" id="1425784at2759"/>
<feature type="compositionally biased region" description="Polar residues" evidence="1">
    <location>
        <begin position="57"/>
        <end position="68"/>
    </location>
</feature>
<feature type="region of interest" description="Disordered" evidence="1">
    <location>
        <begin position="50"/>
        <end position="88"/>
    </location>
</feature>
<feature type="domain" description="Retrovirus-related Pol polyprotein from transposon TNT 1-94-like beta-barrel" evidence="3">
    <location>
        <begin position="178"/>
        <end position="222"/>
    </location>
</feature>
<evidence type="ECO:0008006" key="6">
    <source>
        <dbReference type="Google" id="ProtNLM"/>
    </source>
</evidence>
<dbReference type="InterPro" id="IPR054722">
    <property type="entry name" value="PolX-like_BBD"/>
</dbReference>
<dbReference type="PANTHER" id="PTHR34222:SF95">
    <property type="entry name" value="RRNA 2'-O-METHYLTRANSFERASE FIBRILLARIN-LIKE ISOFORM X1"/>
    <property type="match status" value="1"/>
</dbReference>
<keyword evidence="5" id="KW-1185">Reference proteome</keyword>
<evidence type="ECO:0000259" key="3">
    <source>
        <dbReference type="Pfam" id="PF22936"/>
    </source>
</evidence>
<evidence type="ECO:0000313" key="4">
    <source>
        <dbReference type="EMBL" id="GAU10216.1"/>
    </source>
</evidence>
<evidence type="ECO:0000313" key="5">
    <source>
        <dbReference type="Proteomes" id="UP000242715"/>
    </source>
</evidence>
<evidence type="ECO:0000256" key="1">
    <source>
        <dbReference type="SAM" id="MobiDB-lite"/>
    </source>
</evidence>
<reference evidence="5" key="1">
    <citation type="journal article" date="2017" name="Front. Plant Sci.">
        <title>Climate Clever Clovers: New Paradigm to Reduce the Environmental Footprint of Ruminants by Breeding Low Methanogenic Forages Utilizing Haplotype Variation.</title>
        <authorList>
            <person name="Kaur P."/>
            <person name="Appels R."/>
            <person name="Bayer P.E."/>
            <person name="Keeble-Gagnere G."/>
            <person name="Wang J."/>
            <person name="Hirakawa H."/>
            <person name="Shirasawa K."/>
            <person name="Vercoe P."/>
            <person name="Stefanova K."/>
            <person name="Durmic Z."/>
            <person name="Nichols P."/>
            <person name="Revell C."/>
            <person name="Isobe S.N."/>
            <person name="Edwards D."/>
            <person name="Erskine W."/>
        </authorList>
    </citation>
    <scope>NUCLEOTIDE SEQUENCE [LARGE SCALE GENOMIC DNA]</scope>
    <source>
        <strain evidence="5">cv. Daliak</strain>
    </source>
</reference>
<dbReference type="EMBL" id="BCLP01044035">
    <property type="protein sequence ID" value="GAU10216.1"/>
    <property type="molecule type" value="Genomic_DNA"/>
</dbReference>
<dbReference type="Proteomes" id="UP000242715">
    <property type="component" value="Unassembled WGS sequence"/>
</dbReference>
<name>A0A1B5Z7X7_TRISU</name>
<feature type="non-terminal residue" evidence="4">
    <location>
        <position position="1"/>
    </location>
</feature>
<dbReference type="PANTHER" id="PTHR34222">
    <property type="entry name" value="GAG_PRE-INTEGRS DOMAIN-CONTAINING PROTEIN"/>
    <property type="match status" value="1"/>
</dbReference>
<proteinExistence type="predicted"/>
<accession>A0A1B5Z7X7</accession>
<organism evidence="4 5">
    <name type="scientific">Trifolium subterraneum</name>
    <name type="common">Subterranean clover</name>
    <dbReference type="NCBI Taxonomy" id="3900"/>
    <lineage>
        <taxon>Eukaryota</taxon>
        <taxon>Viridiplantae</taxon>
        <taxon>Streptophyta</taxon>
        <taxon>Embryophyta</taxon>
        <taxon>Tracheophyta</taxon>
        <taxon>Spermatophyta</taxon>
        <taxon>Magnoliopsida</taxon>
        <taxon>eudicotyledons</taxon>
        <taxon>Gunneridae</taxon>
        <taxon>Pentapetalae</taxon>
        <taxon>rosids</taxon>
        <taxon>fabids</taxon>
        <taxon>Fabales</taxon>
        <taxon>Fabaceae</taxon>
        <taxon>Papilionoideae</taxon>
        <taxon>50 kb inversion clade</taxon>
        <taxon>NPAAA clade</taxon>
        <taxon>Hologalegina</taxon>
        <taxon>IRL clade</taxon>
        <taxon>Trifolieae</taxon>
        <taxon>Trifolium</taxon>
    </lineage>
</organism>
<protein>
    <recommendedName>
        <fullName evidence="6">GAG-pre-integrase domain-containing protein</fullName>
    </recommendedName>
</protein>
<comment type="caution">
    <text evidence="4">The sequence shown here is derived from an EMBL/GenBank/DDBJ whole genome shotgun (WGS) entry which is preliminary data.</text>
</comment>
<gene>
    <name evidence="4" type="ORF">TSUD_420220</name>
</gene>
<dbReference type="Pfam" id="PF13976">
    <property type="entry name" value="gag_pre-integrs"/>
    <property type="match status" value="1"/>
</dbReference>
<feature type="domain" description="GAG-pre-integrase" evidence="2">
    <location>
        <begin position="238"/>
        <end position="275"/>
    </location>
</feature>
<dbReference type="AlphaFoldDB" id="A0A1B5Z7X7"/>